<reference evidence="2" key="1">
    <citation type="journal article" date="2015" name="BMC Genomics">
        <title>Draft genome of a commonly misdiagnosed multidrug resistant pathogen Candida auris.</title>
        <authorList>
            <person name="Chatterjee S."/>
            <person name="Alampalli S.V."/>
            <person name="Nageshan R.K."/>
            <person name="Chettiar S.T."/>
            <person name="Joshi S."/>
            <person name="Tatu U.S."/>
        </authorList>
    </citation>
    <scope>NUCLEOTIDE SEQUENCE [LARGE SCALE GENOMIC DNA]</scope>
    <source>
        <strain evidence="2">6684</strain>
    </source>
</reference>
<organism evidence="1 2">
    <name type="scientific">Candidozyma auris</name>
    <name type="common">Yeast</name>
    <name type="synonym">Candida auris</name>
    <dbReference type="NCBI Taxonomy" id="498019"/>
    <lineage>
        <taxon>Eukaryota</taxon>
        <taxon>Fungi</taxon>
        <taxon>Dikarya</taxon>
        <taxon>Ascomycota</taxon>
        <taxon>Saccharomycotina</taxon>
        <taxon>Pichiomycetes</taxon>
        <taxon>Metschnikowiaceae</taxon>
        <taxon>Candidozyma</taxon>
    </lineage>
</organism>
<evidence type="ECO:0000313" key="2">
    <source>
        <dbReference type="Proteomes" id="UP000037122"/>
    </source>
</evidence>
<dbReference type="AlphaFoldDB" id="A0A0L0NNR6"/>
<dbReference type="EMBL" id="LGST01000065">
    <property type="protein sequence ID" value="KND95797.1"/>
    <property type="molecule type" value="Genomic_DNA"/>
</dbReference>
<comment type="caution">
    <text evidence="1">The sequence shown here is derived from an EMBL/GenBank/DDBJ whole genome shotgun (WGS) entry which is preliminary data.</text>
</comment>
<dbReference type="VEuPathDB" id="FungiDB:QG37_07898"/>
<accession>A0A0L0NNR6</accession>
<name>A0A0L0NNR6_CANAR</name>
<gene>
    <name evidence="1" type="ORF">QG37_07898</name>
</gene>
<protein>
    <submittedName>
        <fullName evidence="1">Uncharacterized protein</fullName>
    </submittedName>
</protein>
<sequence>MSFAIIVSFGVFSEITRSDSFEVLFQVIGLVSEGLRYTSVGMIEEANILAQRLM</sequence>
<proteinExistence type="predicted"/>
<evidence type="ECO:0000313" key="1">
    <source>
        <dbReference type="EMBL" id="KND95797.1"/>
    </source>
</evidence>
<dbReference type="Proteomes" id="UP000037122">
    <property type="component" value="Unassembled WGS sequence"/>
</dbReference>